<sequence length="81" mass="8974">MRLWRTADGGRKRRVSMVSCTAGTVATLKQPARYVDIENRSQLGLRSTSISLLEAAGGSRIPEPILGMEEGRDHGRFSRRC</sequence>
<name>A0A0K2G8Q6_NITMO</name>
<dbReference type="EMBL" id="CP011801">
    <property type="protein sequence ID" value="ALA57320.1"/>
    <property type="molecule type" value="Genomic_DNA"/>
</dbReference>
<evidence type="ECO:0000313" key="2">
    <source>
        <dbReference type="Proteomes" id="UP000069205"/>
    </source>
</evidence>
<dbReference type="AlphaFoldDB" id="A0A0K2G8Q6"/>
<dbReference type="STRING" id="42253.NITMOv2_0885"/>
<reference evidence="1 2" key="1">
    <citation type="journal article" date="2015" name="Proc. Natl. Acad. Sci. U.S.A.">
        <title>Expanded metabolic versatility of ubiquitous nitrite-oxidizing bacteria from the genus Nitrospira.</title>
        <authorList>
            <person name="Koch H."/>
            <person name="Lucker S."/>
            <person name="Albertsen M."/>
            <person name="Kitzinger K."/>
            <person name="Herbold C."/>
            <person name="Spieck E."/>
            <person name="Nielsen P.H."/>
            <person name="Wagner M."/>
            <person name="Daims H."/>
        </authorList>
    </citation>
    <scope>NUCLEOTIDE SEQUENCE [LARGE SCALE GENOMIC DNA]</scope>
    <source>
        <strain evidence="1 2">NSP M-1</strain>
    </source>
</reference>
<evidence type="ECO:0000313" key="1">
    <source>
        <dbReference type="EMBL" id="ALA57320.1"/>
    </source>
</evidence>
<proteinExistence type="predicted"/>
<keyword evidence="2" id="KW-1185">Reference proteome</keyword>
<organism evidence="1 2">
    <name type="scientific">Nitrospira moscoviensis</name>
    <dbReference type="NCBI Taxonomy" id="42253"/>
    <lineage>
        <taxon>Bacteria</taxon>
        <taxon>Pseudomonadati</taxon>
        <taxon>Nitrospirota</taxon>
        <taxon>Nitrospiria</taxon>
        <taxon>Nitrospirales</taxon>
        <taxon>Nitrospiraceae</taxon>
        <taxon>Nitrospira</taxon>
    </lineage>
</organism>
<accession>A0A0K2G8Q6</accession>
<gene>
    <name evidence="1" type="ORF">NITMOv2_0885</name>
</gene>
<dbReference type="KEGG" id="nmv:NITMOv2_0885"/>
<dbReference type="Proteomes" id="UP000069205">
    <property type="component" value="Chromosome"/>
</dbReference>
<protein>
    <submittedName>
        <fullName evidence="1">Uncharacterized protein</fullName>
    </submittedName>
</protein>